<organism evidence="1 2">
    <name type="scientific">Rotaria socialis</name>
    <dbReference type="NCBI Taxonomy" id="392032"/>
    <lineage>
        <taxon>Eukaryota</taxon>
        <taxon>Metazoa</taxon>
        <taxon>Spiralia</taxon>
        <taxon>Gnathifera</taxon>
        <taxon>Rotifera</taxon>
        <taxon>Eurotatoria</taxon>
        <taxon>Bdelloidea</taxon>
        <taxon>Philodinida</taxon>
        <taxon>Philodinidae</taxon>
        <taxon>Rotaria</taxon>
    </lineage>
</organism>
<proteinExistence type="predicted"/>
<keyword evidence="2" id="KW-1185">Reference proteome</keyword>
<sequence length="50" mass="5505">MINIEAQLVALGHVGRLKNPPRLDTIENTMKLSPMIIQALGNLKSPLLQL</sequence>
<gene>
    <name evidence="1" type="ORF">UJA718_LOCUS46013</name>
</gene>
<dbReference type="AlphaFoldDB" id="A0A821VS08"/>
<name>A0A821VS08_9BILA</name>
<dbReference type="Proteomes" id="UP000663873">
    <property type="component" value="Unassembled WGS sequence"/>
</dbReference>
<evidence type="ECO:0000313" key="1">
    <source>
        <dbReference type="EMBL" id="CAF4912072.1"/>
    </source>
</evidence>
<evidence type="ECO:0000313" key="2">
    <source>
        <dbReference type="Proteomes" id="UP000663873"/>
    </source>
</evidence>
<dbReference type="EMBL" id="CAJOBP010080142">
    <property type="protein sequence ID" value="CAF4912072.1"/>
    <property type="molecule type" value="Genomic_DNA"/>
</dbReference>
<accession>A0A821VS08</accession>
<protein>
    <submittedName>
        <fullName evidence="1">Uncharacterized protein</fullName>
    </submittedName>
</protein>
<comment type="caution">
    <text evidence="1">The sequence shown here is derived from an EMBL/GenBank/DDBJ whole genome shotgun (WGS) entry which is preliminary data.</text>
</comment>
<reference evidence="1" key="1">
    <citation type="submission" date="2021-02" db="EMBL/GenBank/DDBJ databases">
        <authorList>
            <person name="Nowell W R."/>
        </authorList>
    </citation>
    <scope>NUCLEOTIDE SEQUENCE</scope>
</reference>
<feature type="non-terminal residue" evidence="1">
    <location>
        <position position="1"/>
    </location>
</feature>